<name>A0A177A1J3_9PEZI</name>
<sequence>MKLFAQLLTLGLVGQGVVASNWFSKSIYNKWHETELERWLSDHDIPHPSPADRADLEKLVQDSWHSKIVSPYSDWDTTQLKAYLNERSQEAANAAGANKDSLVESVKNYWYETEDKAEDAFSSVKDWIFDSWTDSQLKAFADKHGIPVPQPRKRDDLLQKIRYGYGSVANKAGDSISYPGNWLYETWSESDLKEWLDTHDIPAPQPATRDKLIASVRRNSLLATLKAQSSMTKAQREAQKAADSISDSIIANWDDSKIKEWADKNGVKVPQGSKHAQLLAILRKHRARLLDDTLSATAASGYGAATSKAGNQWAKATEDTQLKAQEAFDAAIGGWSESRLKAYLDARGVPAPQNGKKDELVAAVRKHSHKAASGYNAWTYDTWTFDNLKKWLSSTGDKQAKKAANKAGATRDDLLAAAQAYYSSASAASGASFATVTSYLAAATDAAKSNTFDTWSDSELKAYLDTYGVPVPQGSNTNEIRAWARNQANWFRYGTTTPQGTLLAKAKEYFDWAYNQIVVGVQNGIQSAQYEGTKGKNRAQEAGTYAKDRAYEEKEKAKHRVQEEL</sequence>
<evidence type="ECO:0000256" key="2">
    <source>
        <dbReference type="SAM" id="SignalP"/>
    </source>
</evidence>
<reference evidence="3" key="1">
    <citation type="submission" date="2016-03" db="EMBL/GenBank/DDBJ databases">
        <title>Updated assembly of Pseudogymnoascus destructans, the fungus causing white-nose syndrome of bats.</title>
        <authorList>
            <person name="Palmer J.M."/>
            <person name="Drees K.P."/>
            <person name="Foster J.T."/>
            <person name="Lindner D.L."/>
        </authorList>
    </citation>
    <scope>NUCLEOTIDE SEQUENCE [LARGE SCALE GENOMIC DNA]</scope>
    <source>
        <strain evidence="3">20631-21</strain>
    </source>
</reference>
<feature type="signal peptide" evidence="2">
    <location>
        <begin position="1"/>
        <end position="19"/>
    </location>
</feature>
<dbReference type="Pfam" id="PF10281">
    <property type="entry name" value="Ish1"/>
    <property type="match status" value="7"/>
</dbReference>
<accession>A0A177A1J3</accession>
<dbReference type="RefSeq" id="XP_024321447.1">
    <property type="nucleotide sequence ID" value="XM_024470967.1"/>
</dbReference>
<dbReference type="OrthoDB" id="2527403at2759"/>
<dbReference type="VEuPathDB" id="FungiDB:GMDG_03410"/>
<organism evidence="3">
    <name type="scientific">Pseudogymnoascus destructans</name>
    <dbReference type="NCBI Taxonomy" id="655981"/>
    <lineage>
        <taxon>Eukaryota</taxon>
        <taxon>Fungi</taxon>
        <taxon>Dikarya</taxon>
        <taxon>Ascomycota</taxon>
        <taxon>Pezizomycotina</taxon>
        <taxon>Leotiomycetes</taxon>
        <taxon>Thelebolales</taxon>
        <taxon>Thelebolaceae</taxon>
        <taxon>Pseudogymnoascus</taxon>
    </lineage>
</organism>
<dbReference type="eggNOG" id="ENOG502RNIV">
    <property type="taxonomic scope" value="Eukaryota"/>
</dbReference>
<gene>
    <name evidence="3" type="ORF">VC83_07394</name>
</gene>
<dbReference type="InterPro" id="IPR018803">
    <property type="entry name" value="Ish1/Msc1-like"/>
</dbReference>
<dbReference type="EMBL" id="KV441405">
    <property type="protein sequence ID" value="OAF56149.1"/>
    <property type="molecule type" value="Genomic_DNA"/>
</dbReference>
<protein>
    <recommendedName>
        <fullName evidence="4">Stress response protein ish1</fullName>
    </recommendedName>
</protein>
<evidence type="ECO:0000313" key="3">
    <source>
        <dbReference type="EMBL" id="OAF56149.1"/>
    </source>
</evidence>
<feature type="chain" id="PRO_5008056272" description="Stress response protein ish1" evidence="2">
    <location>
        <begin position="20"/>
        <end position="565"/>
    </location>
</feature>
<dbReference type="AlphaFoldDB" id="A0A177A1J3"/>
<dbReference type="Proteomes" id="UP000077154">
    <property type="component" value="Unassembled WGS sequence"/>
</dbReference>
<evidence type="ECO:0000256" key="1">
    <source>
        <dbReference type="SAM" id="MobiDB-lite"/>
    </source>
</evidence>
<proteinExistence type="predicted"/>
<keyword evidence="2" id="KW-0732">Signal</keyword>
<feature type="compositionally biased region" description="Basic and acidic residues" evidence="1">
    <location>
        <begin position="546"/>
        <end position="565"/>
    </location>
</feature>
<evidence type="ECO:0008006" key="4">
    <source>
        <dbReference type="Google" id="ProtNLM"/>
    </source>
</evidence>
<feature type="region of interest" description="Disordered" evidence="1">
    <location>
        <begin position="531"/>
        <end position="565"/>
    </location>
</feature>
<dbReference type="GeneID" id="36290440"/>